<comment type="caution">
    <text evidence="7">The sequence shown here is derived from an EMBL/GenBank/DDBJ whole genome shotgun (WGS) entry which is preliminary data.</text>
</comment>
<protein>
    <submittedName>
        <fullName evidence="7">NfeD family protein</fullName>
    </submittedName>
</protein>
<dbReference type="PANTHER" id="PTHR33507:SF3">
    <property type="entry name" value="INNER MEMBRANE PROTEIN YBBJ"/>
    <property type="match status" value="1"/>
</dbReference>
<keyword evidence="4 5" id="KW-0472">Membrane</keyword>
<dbReference type="Gene3D" id="2.40.50.140">
    <property type="entry name" value="Nucleic acid-binding proteins"/>
    <property type="match status" value="1"/>
</dbReference>
<sequence length="145" mass="15684">MDAYILWLIVGFVLLIAEILSLTFFLLWLALGAFAGAIAAWLAPDSFLIQALAGVVVAGVLTVFTRPLTRKLRKSGKGYEDAIDRLVGQQGIVIEDIDAGKTGIVKVGGETWSATSDEPLRKDDTVIIIRRGTAQVEVQKWGGTR</sequence>
<dbReference type="AlphaFoldDB" id="A0A4S4BL19"/>
<keyword evidence="3 5" id="KW-1133">Transmembrane helix</keyword>
<feature type="transmembrane region" description="Helical" evidence="5">
    <location>
        <begin position="12"/>
        <end position="41"/>
    </location>
</feature>
<organism evidence="7 8">
    <name type="scientific">Cohnella fermenti</name>
    <dbReference type="NCBI Taxonomy" id="2565925"/>
    <lineage>
        <taxon>Bacteria</taxon>
        <taxon>Bacillati</taxon>
        <taxon>Bacillota</taxon>
        <taxon>Bacilli</taxon>
        <taxon>Bacillales</taxon>
        <taxon>Paenibacillaceae</taxon>
        <taxon>Cohnella</taxon>
    </lineage>
</organism>
<evidence type="ECO:0000256" key="1">
    <source>
        <dbReference type="ARBA" id="ARBA00004141"/>
    </source>
</evidence>
<dbReference type="InterPro" id="IPR012340">
    <property type="entry name" value="NA-bd_OB-fold"/>
</dbReference>
<dbReference type="GO" id="GO:0005886">
    <property type="term" value="C:plasma membrane"/>
    <property type="evidence" value="ECO:0007669"/>
    <property type="project" value="TreeGrafter"/>
</dbReference>
<name>A0A4S4BL19_9BACL</name>
<evidence type="ECO:0000259" key="6">
    <source>
        <dbReference type="Pfam" id="PF01957"/>
    </source>
</evidence>
<dbReference type="SUPFAM" id="SSF141322">
    <property type="entry name" value="NfeD domain-like"/>
    <property type="match status" value="1"/>
</dbReference>
<feature type="domain" description="NfeD-like C-terminal" evidence="6">
    <location>
        <begin position="84"/>
        <end position="140"/>
    </location>
</feature>
<reference evidence="7 8" key="1">
    <citation type="submission" date="2019-04" db="EMBL/GenBank/DDBJ databases">
        <title>Cohnella sp. nov. isolated from preserved vegetables.</title>
        <authorList>
            <person name="Lin S.-Y."/>
            <person name="Hung M.-H."/>
            <person name="Young C.-C."/>
        </authorList>
    </citation>
    <scope>NUCLEOTIDE SEQUENCE [LARGE SCALE GENOMIC DNA]</scope>
    <source>
        <strain evidence="7 8">CC-MHH1044</strain>
    </source>
</reference>
<dbReference type="EMBL" id="SSOB01000037">
    <property type="protein sequence ID" value="THF74840.1"/>
    <property type="molecule type" value="Genomic_DNA"/>
</dbReference>
<feature type="transmembrane region" description="Helical" evidence="5">
    <location>
        <begin position="47"/>
        <end position="65"/>
    </location>
</feature>
<evidence type="ECO:0000313" key="7">
    <source>
        <dbReference type="EMBL" id="THF74840.1"/>
    </source>
</evidence>
<keyword evidence="8" id="KW-1185">Reference proteome</keyword>
<comment type="subcellular location">
    <subcellularLocation>
        <location evidence="1">Membrane</location>
        <topology evidence="1">Multi-pass membrane protein</topology>
    </subcellularLocation>
</comment>
<evidence type="ECO:0000256" key="5">
    <source>
        <dbReference type="SAM" id="Phobius"/>
    </source>
</evidence>
<accession>A0A4S4BL19</accession>
<dbReference type="InterPro" id="IPR002810">
    <property type="entry name" value="NfeD-like_C"/>
</dbReference>
<gene>
    <name evidence="7" type="ORF">E6C55_23960</name>
</gene>
<evidence type="ECO:0000256" key="4">
    <source>
        <dbReference type="ARBA" id="ARBA00023136"/>
    </source>
</evidence>
<dbReference type="InterPro" id="IPR052165">
    <property type="entry name" value="Membrane_assoc_protease"/>
</dbReference>
<dbReference type="Pfam" id="PF01957">
    <property type="entry name" value="NfeD"/>
    <property type="match status" value="1"/>
</dbReference>
<dbReference type="PANTHER" id="PTHR33507">
    <property type="entry name" value="INNER MEMBRANE PROTEIN YBBJ"/>
    <property type="match status" value="1"/>
</dbReference>
<proteinExistence type="predicted"/>
<dbReference type="OrthoDB" id="894082at2"/>
<evidence type="ECO:0000256" key="3">
    <source>
        <dbReference type="ARBA" id="ARBA00022989"/>
    </source>
</evidence>
<evidence type="ECO:0000256" key="2">
    <source>
        <dbReference type="ARBA" id="ARBA00022692"/>
    </source>
</evidence>
<dbReference type="Proteomes" id="UP000310636">
    <property type="component" value="Unassembled WGS sequence"/>
</dbReference>
<evidence type="ECO:0000313" key="8">
    <source>
        <dbReference type="Proteomes" id="UP000310636"/>
    </source>
</evidence>
<keyword evidence="2 5" id="KW-0812">Transmembrane</keyword>